<evidence type="ECO:0000259" key="1">
    <source>
        <dbReference type="PROSITE" id="PS51518"/>
    </source>
</evidence>
<name>A0A8J2JS27_9HEXA</name>
<dbReference type="EMBL" id="CAJVCH010019253">
    <property type="protein sequence ID" value="CAG7687283.1"/>
    <property type="molecule type" value="Genomic_DNA"/>
</dbReference>
<proteinExistence type="predicted"/>
<comment type="caution">
    <text evidence="2">The sequence shown here is derived from an EMBL/GenBank/DDBJ whole genome shotgun (WGS) entry which is preliminary data.</text>
</comment>
<dbReference type="GO" id="GO:0000124">
    <property type="term" value="C:SAGA complex"/>
    <property type="evidence" value="ECO:0007669"/>
    <property type="project" value="InterPro"/>
</dbReference>
<feature type="non-terminal residue" evidence="2">
    <location>
        <position position="90"/>
    </location>
</feature>
<dbReference type="OrthoDB" id="10265994at2759"/>
<dbReference type="CDD" id="cd20393">
    <property type="entry name" value="Tudor_SGF29_rpt1"/>
    <property type="match status" value="1"/>
</dbReference>
<accession>A0A8J2JS27</accession>
<sequence>GKSGVEPPPLCGAIPADFSYVAKVGDMVAALVRSPEGDDNWILAEVVSYNSSLSKYEVDDIDEESKEHLTLSRRRVVPLPVLRANPETDP</sequence>
<evidence type="ECO:0000313" key="2">
    <source>
        <dbReference type="EMBL" id="CAG7687283.1"/>
    </source>
</evidence>
<dbReference type="InterPro" id="IPR010750">
    <property type="entry name" value="SGF29_tudor-like_dom"/>
</dbReference>
<dbReference type="PANTHER" id="PTHR21539">
    <property type="entry name" value="SAGA-ASSOCIATED FACTOR 29"/>
    <property type="match status" value="1"/>
</dbReference>
<keyword evidence="3" id="KW-1185">Reference proteome</keyword>
<dbReference type="FunFam" id="2.30.30.140:FF:000026">
    <property type="entry name" value="SAGA-associated factor 29 homolog"/>
    <property type="match status" value="1"/>
</dbReference>
<dbReference type="PANTHER" id="PTHR21539:SF0">
    <property type="entry name" value="SAGA-ASSOCIATED FACTOR 29"/>
    <property type="match status" value="1"/>
</dbReference>
<dbReference type="Proteomes" id="UP000708208">
    <property type="component" value="Unassembled WGS sequence"/>
</dbReference>
<dbReference type="AlphaFoldDB" id="A0A8J2JS27"/>
<dbReference type="InterPro" id="IPR037802">
    <property type="entry name" value="SGF29"/>
</dbReference>
<feature type="non-terminal residue" evidence="2">
    <location>
        <position position="1"/>
    </location>
</feature>
<organism evidence="2 3">
    <name type="scientific">Allacma fusca</name>
    <dbReference type="NCBI Taxonomy" id="39272"/>
    <lineage>
        <taxon>Eukaryota</taxon>
        <taxon>Metazoa</taxon>
        <taxon>Ecdysozoa</taxon>
        <taxon>Arthropoda</taxon>
        <taxon>Hexapoda</taxon>
        <taxon>Collembola</taxon>
        <taxon>Symphypleona</taxon>
        <taxon>Sminthuridae</taxon>
        <taxon>Allacma</taxon>
    </lineage>
</organism>
<dbReference type="PROSITE" id="PS51518">
    <property type="entry name" value="SGF29_C"/>
    <property type="match status" value="1"/>
</dbReference>
<feature type="domain" description="SGF29 C-terminal" evidence="1">
    <location>
        <begin position="18"/>
        <end position="90"/>
    </location>
</feature>
<dbReference type="Pfam" id="PF07039">
    <property type="entry name" value="SGF29_Tudor"/>
    <property type="match status" value="1"/>
</dbReference>
<dbReference type="InterPro" id="IPR047288">
    <property type="entry name" value="Tudor_SGF29_rpt1"/>
</dbReference>
<protein>
    <recommendedName>
        <fullName evidence="1">SGF29 C-terminal domain-containing protein</fullName>
    </recommendedName>
</protein>
<reference evidence="2" key="1">
    <citation type="submission" date="2021-06" db="EMBL/GenBank/DDBJ databases">
        <authorList>
            <person name="Hodson N. C."/>
            <person name="Mongue J. A."/>
            <person name="Jaron S. K."/>
        </authorList>
    </citation>
    <scope>NUCLEOTIDE SEQUENCE</scope>
</reference>
<evidence type="ECO:0000313" key="3">
    <source>
        <dbReference type="Proteomes" id="UP000708208"/>
    </source>
</evidence>
<gene>
    <name evidence="2" type="ORF">AFUS01_LOCUS3220</name>
</gene>